<feature type="domain" description="HTH luxR-type" evidence="5">
    <location>
        <begin position="301"/>
        <end position="366"/>
    </location>
</feature>
<evidence type="ECO:0000256" key="1">
    <source>
        <dbReference type="ARBA" id="ARBA00023015"/>
    </source>
</evidence>
<protein>
    <submittedName>
        <fullName evidence="6">Helix-turn-helix transcriptional regulator</fullName>
    </submittedName>
</protein>
<feature type="compositionally biased region" description="Basic and acidic residues" evidence="4">
    <location>
        <begin position="1"/>
        <end position="23"/>
    </location>
</feature>
<dbReference type="Pfam" id="PF00196">
    <property type="entry name" value="GerE"/>
    <property type="match status" value="1"/>
</dbReference>
<keyword evidence="2" id="KW-0238">DNA-binding</keyword>
<dbReference type="PANTHER" id="PTHR44688">
    <property type="entry name" value="DNA-BINDING TRANSCRIPTIONAL ACTIVATOR DEVR_DOSR"/>
    <property type="match status" value="1"/>
</dbReference>
<evidence type="ECO:0000256" key="4">
    <source>
        <dbReference type="SAM" id="MobiDB-lite"/>
    </source>
</evidence>
<gene>
    <name evidence="6" type="ORF">ACFQ2F_04475</name>
</gene>
<dbReference type="InterPro" id="IPR000792">
    <property type="entry name" value="Tscrpt_reg_LuxR_C"/>
</dbReference>
<sequence>MPLLQERLRDIDRREGPDKKNGETQDAGRASVPPGLDPLFESLAGVAGAVGSSHFYEAAADCVTRALHSDRALVIRYAKFSKPEFLVNTSMTDEAVENYLARYYRIDPLLRMVRTGVEQNVLTFDQLRQSGADTLYYEGMYQTAEILDELVILLPTTGGIWTAICVDRADTLFSPREIATAAQLFPLLNNLHALHVDRCVFGWRGGYLDDSQIAFMMIDTQGQIAFRNALWESRVSKAREKEIRALSGDRAEGFEALEDDLIVHWETLDQQNAVAPGGRAYLLEEASPSYVDLSETELVEQFANRHALTPRETEIVGYILKGVPPALIAETMGLTAGTIRNHKHRLYYKLDITTERELFCMFFELIIANR</sequence>
<keyword evidence="1" id="KW-0805">Transcription regulation</keyword>
<evidence type="ECO:0000256" key="3">
    <source>
        <dbReference type="ARBA" id="ARBA00023163"/>
    </source>
</evidence>
<name>A0ABW3J9B2_9HYPH</name>
<evidence type="ECO:0000313" key="6">
    <source>
        <dbReference type="EMBL" id="MFD0986346.1"/>
    </source>
</evidence>
<dbReference type="SMART" id="SM00421">
    <property type="entry name" value="HTH_LUXR"/>
    <property type="match status" value="1"/>
</dbReference>
<dbReference type="PROSITE" id="PS50043">
    <property type="entry name" value="HTH_LUXR_2"/>
    <property type="match status" value="1"/>
</dbReference>
<dbReference type="RefSeq" id="WP_379086305.1">
    <property type="nucleotide sequence ID" value="NZ_JBHTJO010000001.1"/>
</dbReference>
<dbReference type="CDD" id="cd06170">
    <property type="entry name" value="LuxR_C_like"/>
    <property type="match status" value="1"/>
</dbReference>
<dbReference type="Proteomes" id="UP001597102">
    <property type="component" value="Unassembled WGS sequence"/>
</dbReference>
<dbReference type="InterPro" id="IPR016032">
    <property type="entry name" value="Sig_transdc_resp-reg_C-effctor"/>
</dbReference>
<comment type="caution">
    <text evidence="6">The sequence shown here is derived from an EMBL/GenBank/DDBJ whole genome shotgun (WGS) entry which is preliminary data.</text>
</comment>
<dbReference type="EMBL" id="JBHTJO010000001">
    <property type="protein sequence ID" value="MFD0986346.1"/>
    <property type="molecule type" value="Genomic_DNA"/>
</dbReference>
<dbReference type="PANTHER" id="PTHR44688:SF16">
    <property type="entry name" value="DNA-BINDING TRANSCRIPTIONAL ACTIVATOR DEVR_DOSR"/>
    <property type="match status" value="1"/>
</dbReference>
<evidence type="ECO:0000256" key="2">
    <source>
        <dbReference type="ARBA" id="ARBA00023125"/>
    </source>
</evidence>
<dbReference type="InterPro" id="IPR036388">
    <property type="entry name" value="WH-like_DNA-bd_sf"/>
</dbReference>
<reference evidence="7" key="1">
    <citation type="journal article" date="2019" name="Int. J. Syst. Evol. Microbiol.">
        <title>The Global Catalogue of Microorganisms (GCM) 10K type strain sequencing project: providing services to taxonomists for standard genome sequencing and annotation.</title>
        <authorList>
            <consortium name="The Broad Institute Genomics Platform"/>
            <consortium name="The Broad Institute Genome Sequencing Center for Infectious Disease"/>
            <person name="Wu L."/>
            <person name="Ma J."/>
        </authorList>
    </citation>
    <scope>NUCLEOTIDE SEQUENCE [LARGE SCALE GENOMIC DNA]</scope>
    <source>
        <strain evidence="7">CCUG 61697</strain>
    </source>
</reference>
<dbReference type="Gene3D" id="1.10.10.10">
    <property type="entry name" value="Winged helix-like DNA-binding domain superfamily/Winged helix DNA-binding domain"/>
    <property type="match status" value="1"/>
</dbReference>
<evidence type="ECO:0000313" key="7">
    <source>
        <dbReference type="Proteomes" id="UP001597102"/>
    </source>
</evidence>
<evidence type="ECO:0000259" key="5">
    <source>
        <dbReference type="PROSITE" id="PS50043"/>
    </source>
</evidence>
<keyword evidence="7" id="KW-1185">Reference proteome</keyword>
<accession>A0ABW3J9B2</accession>
<dbReference type="PRINTS" id="PR00038">
    <property type="entry name" value="HTHLUXR"/>
</dbReference>
<dbReference type="SUPFAM" id="SSF46894">
    <property type="entry name" value="C-terminal effector domain of the bipartite response regulators"/>
    <property type="match status" value="1"/>
</dbReference>
<organism evidence="6 7">
    <name type="scientific">Methyloligella solikamskensis</name>
    <dbReference type="NCBI Taxonomy" id="1177756"/>
    <lineage>
        <taxon>Bacteria</taxon>
        <taxon>Pseudomonadati</taxon>
        <taxon>Pseudomonadota</taxon>
        <taxon>Alphaproteobacteria</taxon>
        <taxon>Hyphomicrobiales</taxon>
        <taxon>Hyphomicrobiaceae</taxon>
        <taxon>Methyloligella</taxon>
    </lineage>
</organism>
<feature type="region of interest" description="Disordered" evidence="4">
    <location>
        <begin position="1"/>
        <end position="34"/>
    </location>
</feature>
<proteinExistence type="predicted"/>
<keyword evidence="3" id="KW-0804">Transcription</keyword>